<organism evidence="2 3">
    <name type="scientific">Paramagnetospirillum magneticum (strain ATCC 700264 / AMB-1)</name>
    <name type="common">Magnetospirillum magneticum</name>
    <dbReference type="NCBI Taxonomy" id="342108"/>
    <lineage>
        <taxon>Bacteria</taxon>
        <taxon>Pseudomonadati</taxon>
        <taxon>Pseudomonadota</taxon>
        <taxon>Alphaproteobacteria</taxon>
        <taxon>Rhodospirillales</taxon>
        <taxon>Magnetospirillaceae</taxon>
        <taxon>Paramagnetospirillum</taxon>
    </lineage>
</organism>
<proteinExistence type="predicted"/>
<evidence type="ECO:0000313" key="3">
    <source>
        <dbReference type="Proteomes" id="UP000007058"/>
    </source>
</evidence>
<dbReference type="STRING" id="342108.amb2560"/>
<name>Q2W461_PARM1</name>
<evidence type="ECO:0000259" key="1">
    <source>
        <dbReference type="Pfam" id="PF21839"/>
    </source>
</evidence>
<dbReference type="EMBL" id="AP007255">
    <property type="protein sequence ID" value="BAE51364.1"/>
    <property type="molecule type" value="Genomic_DNA"/>
</dbReference>
<reference evidence="2 3" key="1">
    <citation type="journal article" date="2005" name="DNA Res.">
        <title>Complete genome sequence of the facultative anaerobic magnetotactic bacterium Magnetospirillum sp. strain AMB-1.</title>
        <authorList>
            <person name="Matsunaga T."/>
            <person name="Okamura Y."/>
            <person name="Fukuda Y."/>
            <person name="Wahyudi A.T."/>
            <person name="Murase Y."/>
            <person name="Takeyama H."/>
        </authorList>
    </citation>
    <scope>NUCLEOTIDE SEQUENCE [LARGE SCALE GENOMIC DNA]</scope>
    <source>
        <strain evidence="3">ATCC 700264 / AMB-1</strain>
    </source>
</reference>
<feature type="domain" description="DUF6898" evidence="1">
    <location>
        <begin position="15"/>
        <end position="69"/>
    </location>
</feature>
<accession>Q2W461</accession>
<sequence length="72" mass="7916">MSARELGMKPDVDAAEVLFEFIRLGNAVKVTVFHVPTLTEISIVGPRTASQAHLKLLGLKRLEYVLAKRRGG</sequence>
<dbReference type="HOGENOM" id="CLU_2717602_0_0_5"/>
<gene>
    <name evidence="2" type="ordered locus">amb2560</name>
</gene>
<evidence type="ECO:0000313" key="2">
    <source>
        <dbReference type="EMBL" id="BAE51364.1"/>
    </source>
</evidence>
<dbReference type="Proteomes" id="UP000007058">
    <property type="component" value="Chromosome"/>
</dbReference>
<dbReference type="Pfam" id="PF21839">
    <property type="entry name" value="DUF6898"/>
    <property type="match status" value="1"/>
</dbReference>
<dbReference type="InterPro" id="IPR054193">
    <property type="entry name" value="DUF6898"/>
</dbReference>
<protein>
    <recommendedName>
        <fullName evidence="1">DUF6898 domain-containing protein</fullName>
    </recommendedName>
</protein>
<dbReference type="AlphaFoldDB" id="Q2W461"/>
<keyword evidence="3" id="KW-1185">Reference proteome</keyword>
<dbReference type="KEGG" id="mag:amb2560"/>